<dbReference type="Gene3D" id="3.40.50.720">
    <property type="entry name" value="NAD(P)-binding Rossmann-like Domain"/>
    <property type="match status" value="1"/>
</dbReference>
<keyword evidence="4 7" id="KW-0560">Oxidoreductase</keyword>
<evidence type="ECO:0000256" key="2">
    <source>
        <dbReference type="ARBA" id="ARBA00012939"/>
    </source>
</evidence>
<dbReference type="AlphaFoldDB" id="A0A939H6T2"/>
<dbReference type="HAMAP" id="MF_00196">
    <property type="entry name" value="Mannitol_dehydrog"/>
    <property type="match status" value="1"/>
</dbReference>
<dbReference type="SUPFAM" id="SSF51735">
    <property type="entry name" value="NAD(P)-binding Rossmann-fold domains"/>
    <property type="match status" value="1"/>
</dbReference>
<dbReference type="GO" id="GO:0019592">
    <property type="term" value="P:mannitol catabolic process"/>
    <property type="evidence" value="ECO:0007669"/>
    <property type="project" value="TreeGrafter"/>
</dbReference>
<reference evidence="10" key="1">
    <citation type="submission" date="2021-03" db="EMBL/GenBank/DDBJ databases">
        <title>Proteiniclasticum marinus sp. nov., isolated from tidal flat sediment.</title>
        <authorList>
            <person name="Namirimu T."/>
            <person name="Yang J.-A."/>
            <person name="Yang S.-H."/>
            <person name="Kim Y.-J."/>
            <person name="Kwon K.K."/>
        </authorList>
    </citation>
    <scope>NUCLEOTIDE SEQUENCE</scope>
    <source>
        <strain evidence="10">SCR006</strain>
    </source>
</reference>
<dbReference type="EMBL" id="JAFNJU010000002">
    <property type="protein sequence ID" value="MBO1264186.1"/>
    <property type="molecule type" value="Genomic_DNA"/>
</dbReference>
<gene>
    <name evidence="7" type="primary">mtlD</name>
    <name evidence="10" type="ORF">J3A84_03895</name>
</gene>
<dbReference type="Pfam" id="PF01232">
    <property type="entry name" value="Mannitol_dh"/>
    <property type="match status" value="1"/>
</dbReference>
<comment type="caution">
    <text evidence="10">The sequence shown here is derived from an EMBL/GenBank/DDBJ whole genome shotgun (WGS) entry which is preliminary data.</text>
</comment>
<dbReference type="GO" id="GO:0008926">
    <property type="term" value="F:mannitol-1-phosphate 5-dehydrogenase activity"/>
    <property type="evidence" value="ECO:0007669"/>
    <property type="project" value="UniProtKB-UniRule"/>
</dbReference>
<comment type="similarity">
    <text evidence="1 7">Belongs to the mannitol dehydrogenase family.</text>
</comment>
<dbReference type="InterPro" id="IPR023028">
    <property type="entry name" value="Mannitol_1_phos_5_DH"/>
</dbReference>
<dbReference type="PROSITE" id="PS00974">
    <property type="entry name" value="MANNITOL_DHGENASE"/>
    <property type="match status" value="1"/>
</dbReference>
<proteinExistence type="inferred from homology"/>
<comment type="catalytic activity">
    <reaction evidence="6 7">
        <text>D-mannitol 1-phosphate + NAD(+) = beta-D-fructose 6-phosphate + NADH + H(+)</text>
        <dbReference type="Rhea" id="RHEA:19661"/>
        <dbReference type="ChEBI" id="CHEBI:15378"/>
        <dbReference type="ChEBI" id="CHEBI:57540"/>
        <dbReference type="ChEBI" id="CHEBI:57634"/>
        <dbReference type="ChEBI" id="CHEBI:57945"/>
        <dbReference type="ChEBI" id="CHEBI:61381"/>
        <dbReference type="EC" id="1.1.1.17"/>
    </reaction>
</comment>
<feature type="binding site" evidence="7">
    <location>
        <begin position="3"/>
        <end position="14"/>
    </location>
    <ligand>
        <name>NAD(+)</name>
        <dbReference type="ChEBI" id="CHEBI:57540"/>
    </ligand>
</feature>
<evidence type="ECO:0000313" key="10">
    <source>
        <dbReference type="EMBL" id="MBO1264186.1"/>
    </source>
</evidence>
<dbReference type="NCBIfam" id="NF002646">
    <property type="entry name" value="PRK02318.1-2"/>
    <property type="match status" value="1"/>
</dbReference>
<dbReference type="InterPro" id="IPR023027">
    <property type="entry name" value="Mannitol_DH_CS"/>
</dbReference>
<evidence type="ECO:0000256" key="6">
    <source>
        <dbReference type="ARBA" id="ARBA00048615"/>
    </source>
</evidence>
<dbReference type="EC" id="1.1.1.17" evidence="2 7"/>
<dbReference type="Gene3D" id="1.10.1040.10">
    <property type="entry name" value="N-(1-d-carboxylethyl)-l-norvaline Dehydrogenase, domain 2"/>
    <property type="match status" value="1"/>
</dbReference>
<evidence type="ECO:0000256" key="4">
    <source>
        <dbReference type="ARBA" id="ARBA00023002"/>
    </source>
</evidence>
<dbReference type="InterPro" id="IPR013131">
    <property type="entry name" value="Mannitol_DH_N"/>
</dbReference>
<dbReference type="GO" id="GO:0005829">
    <property type="term" value="C:cytosol"/>
    <property type="evidence" value="ECO:0007669"/>
    <property type="project" value="TreeGrafter"/>
</dbReference>
<protein>
    <recommendedName>
        <fullName evidence="3 7">Mannitol-1-phosphate 5-dehydrogenase</fullName>
        <ecNumber evidence="2 7">1.1.1.17</ecNumber>
    </recommendedName>
</protein>
<dbReference type="InterPro" id="IPR000669">
    <property type="entry name" value="Mannitol_DH"/>
</dbReference>
<dbReference type="Proteomes" id="UP000664218">
    <property type="component" value="Unassembled WGS sequence"/>
</dbReference>
<dbReference type="InterPro" id="IPR036291">
    <property type="entry name" value="NAD(P)-bd_dom_sf"/>
</dbReference>
<organism evidence="10 11">
    <name type="scientific">Proteiniclasticum aestuarii</name>
    <dbReference type="NCBI Taxonomy" id="2817862"/>
    <lineage>
        <taxon>Bacteria</taxon>
        <taxon>Bacillati</taxon>
        <taxon>Bacillota</taxon>
        <taxon>Clostridia</taxon>
        <taxon>Eubacteriales</taxon>
        <taxon>Clostridiaceae</taxon>
        <taxon>Proteiniclasticum</taxon>
    </lineage>
</organism>
<accession>A0A939H6T2</accession>
<feature type="domain" description="Mannitol dehydrogenase N-terminal" evidence="8">
    <location>
        <begin position="1"/>
        <end position="196"/>
    </location>
</feature>
<evidence type="ECO:0000256" key="7">
    <source>
        <dbReference type="HAMAP-Rule" id="MF_00196"/>
    </source>
</evidence>
<evidence type="ECO:0000256" key="3">
    <source>
        <dbReference type="ARBA" id="ARBA00016219"/>
    </source>
</evidence>
<dbReference type="Pfam" id="PF08125">
    <property type="entry name" value="Mannitol_dh_C"/>
    <property type="match status" value="1"/>
</dbReference>
<dbReference type="InterPro" id="IPR013118">
    <property type="entry name" value="Mannitol_DH_C"/>
</dbReference>
<dbReference type="InterPro" id="IPR008927">
    <property type="entry name" value="6-PGluconate_DH-like_C_sf"/>
</dbReference>
<dbReference type="PANTHER" id="PTHR30524">
    <property type="entry name" value="MANNITOL-1-PHOSPHATE 5-DEHYDROGENASE"/>
    <property type="match status" value="1"/>
</dbReference>
<dbReference type="PRINTS" id="PR00084">
    <property type="entry name" value="MTLDHDRGNASE"/>
</dbReference>
<name>A0A939H6T2_9CLOT</name>
<evidence type="ECO:0000259" key="9">
    <source>
        <dbReference type="Pfam" id="PF08125"/>
    </source>
</evidence>
<feature type="domain" description="Mannitol dehydrogenase C-terminal" evidence="9">
    <location>
        <begin position="204"/>
        <end position="345"/>
    </location>
</feature>
<keyword evidence="11" id="KW-1185">Reference proteome</keyword>
<evidence type="ECO:0000256" key="1">
    <source>
        <dbReference type="ARBA" id="ARBA00006541"/>
    </source>
</evidence>
<dbReference type="PANTHER" id="PTHR30524:SF0">
    <property type="entry name" value="ALTRONATE OXIDOREDUCTASE-RELATED"/>
    <property type="match status" value="1"/>
</dbReference>
<keyword evidence="5 7" id="KW-0520">NAD</keyword>
<evidence type="ECO:0000313" key="11">
    <source>
        <dbReference type="Proteomes" id="UP000664218"/>
    </source>
</evidence>
<evidence type="ECO:0000256" key="5">
    <source>
        <dbReference type="ARBA" id="ARBA00023027"/>
    </source>
</evidence>
<dbReference type="RefSeq" id="WP_207598702.1">
    <property type="nucleotide sequence ID" value="NZ_JAFNJU010000002.1"/>
</dbReference>
<sequence>MKALHFGAGNIGRGFIGLVLRNNGFEVTFADVSDVLIEEIKAKGEYTVILADEKGKRIHVDGVSGINSRTEPASLKEAVVAADIITTAVGPTIVPIIAGNLVPGIKERLAGEEVKPFSIIACENAVGATEILKEALFSELTEEEKARAEKYIGFPNSAVDRIVPLQTNENMLDVQVEPFYEWVVEKGAVKGDLLGIEGVHYVDDLAPYIERKLFTVNTGHAATAYFGLAKGYETVLEAISDEEVESMVRGVLAETSFYITETYGFDPKEHQAYVDKIIGRFKNPNISDDLVRVARSPIRKMSRKDRFVAPALGVLALGKKPVYLAKALAALARARNEEDLESVKLNHYIDKYGLKEALLEYAELPLDSELTDLVLKEYNHLQLD</sequence>
<dbReference type="InterPro" id="IPR013328">
    <property type="entry name" value="6PGD_dom2"/>
</dbReference>
<dbReference type="SUPFAM" id="SSF48179">
    <property type="entry name" value="6-phosphogluconate dehydrogenase C-terminal domain-like"/>
    <property type="match status" value="1"/>
</dbReference>
<evidence type="ECO:0000259" key="8">
    <source>
        <dbReference type="Pfam" id="PF01232"/>
    </source>
</evidence>
<dbReference type="NCBIfam" id="NF002647">
    <property type="entry name" value="PRK02318.1-3"/>
    <property type="match status" value="1"/>
</dbReference>
<dbReference type="NCBIfam" id="NF002652">
    <property type="entry name" value="PRK02318.2-5"/>
    <property type="match status" value="1"/>
</dbReference>